<accession>A0A517ZIT3</accession>
<dbReference type="InterPro" id="IPR011991">
    <property type="entry name" value="ArsR-like_HTH"/>
</dbReference>
<dbReference type="Proteomes" id="UP000319383">
    <property type="component" value="Chromosome"/>
</dbReference>
<dbReference type="EMBL" id="CP036276">
    <property type="protein sequence ID" value="QDU42395.1"/>
    <property type="molecule type" value="Genomic_DNA"/>
</dbReference>
<dbReference type="GO" id="GO:0003700">
    <property type="term" value="F:DNA-binding transcription factor activity"/>
    <property type="evidence" value="ECO:0007669"/>
    <property type="project" value="InterPro"/>
</dbReference>
<dbReference type="PANTHER" id="PTHR33164:SF57">
    <property type="entry name" value="MARR-FAMILY TRANSCRIPTIONAL REGULATOR"/>
    <property type="match status" value="1"/>
</dbReference>
<evidence type="ECO:0000256" key="1">
    <source>
        <dbReference type="ARBA" id="ARBA00023015"/>
    </source>
</evidence>
<dbReference type="InterPro" id="IPR036390">
    <property type="entry name" value="WH_DNA-bd_sf"/>
</dbReference>
<feature type="domain" description="HTH marR-type" evidence="5">
    <location>
        <begin position="30"/>
        <end position="164"/>
    </location>
</feature>
<evidence type="ECO:0000259" key="5">
    <source>
        <dbReference type="PROSITE" id="PS50995"/>
    </source>
</evidence>
<evidence type="ECO:0000256" key="3">
    <source>
        <dbReference type="ARBA" id="ARBA00023163"/>
    </source>
</evidence>
<dbReference type="SUPFAM" id="SSF46785">
    <property type="entry name" value="Winged helix' DNA-binding domain"/>
    <property type="match status" value="1"/>
</dbReference>
<evidence type="ECO:0000256" key="4">
    <source>
        <dbReference type="SAM" id="MobiDB-lite"/>
    </source>
</evidence>
<evidence type="ECO:0000313" key="6">
    <source>
        <dbReference type="EMBL" id="QDU42395.1"/>
    </source>
</evidence>
<protein>
    <submittedName>
        <fullName evidence="6">Transcriptional regulator SlyA</fullName>
    </submittedName>
</protein>
<dbReference type="PANTHER" id="PTHR33164">
    <property type="entry name" value="TRANSCRIPTIONAL REGULATOR, MARR FAMILY"/>
    <property type="match status" value="1"/>
</dbReference>
<dbReference type="Pfam" id="PF12802">
    <property type="entry name" value="MarR_2"/>
    <property type="match status" value="1"/>
</dbReference>
<dbReference type="GO" id="GO:0003677">
    <property type="term" value="F:DNA binding"/>
    <property type="evidence" value="ECO:0007669"/>
    <property type="project" value="UniProtKB-KW"/>
</dbReference>
<dbReference type="GO" id="GO:0006950">
    <property type="term" value="P:response to stress"/>
    <property type="evidence" value="ECO:0007669"/>
    <property type="project" value="TreeGrafter"/>
</dbReference>
<evidence type="ECO:0000256" key="2">
    <source>
        <dbReference type="ARBA" id="ARBA00023125"/>
    </source>
</evidence>
<dbReference type="RefSeq" id="WP_145374449.1">
    <property type="nucleotide sequence ID" value="NZ_CP036276.1"/>
</dbReference>
<dbReference type="InterPro" id="IPR039422">
    <property type="entry name" value="MarR/SlyA-like"/>
</dbReference>
<organism evidence="6 7">
    <name type="scientific">Symmachiella dynata</name>
    <dbReference type="NCBI Taxonomy" id="2527995"/>
    <lineage>
        <taxon>Bacteria</taxon>
        <taxon>Pseudomonadati</taxon>
        <taxon>Planctomycetota</taxon>
        <taxon>Planctomycetia</taxon>
        <taxon>Planctomycetales</taxon>
        <taxon>Planctomycetaceae</taxon>
        <taxon>Symmachiella</taxon>
    </lineage>
</organism>
<feature type="region of interest" description="Disordered" evidence="4">
    <location>
        <begin position="169"/>
        <end position="195"/>
    </location>
</feature>
<dbReference type="PROSITE" id="PS01117">
    <property type="entry name" value="HTH_MARR_1"/>
    <property type="match status" value="1"/>
</dbReference>
<name>A0A517ZIT3_9PLAN</name>
<feature type="region of interest" description="Disordered" evidence="4">
    <location>
        <begin position="1"/>
        <end position="30"/>
    </location>
</feature>
<dbReference type="Gene3D" id="1.10.10.10">
    <property type="entry name" value="Winged helix-like DNA-binding domain superfamily/Winged helix DNA-binding domain"/>
    <property type="match status" value="1"/>
</dbReference>
<dbReference type="AlphaFoldDB" id="A0A517ZIT3"/>
<keyword evidence="1" id="KW-0805">Transcription regulation</keyword>
<feature type="compositionally biased region" description="Polar residues" evidence="4">
    <location>
        <begin position="175"/>
        <end position="195"/>
    </location>
</feature>
<proteinExistence type="predicted"/>
<dbReference type="PROSITE" id="PS50995">
    <property type="entry name" value="HTH_MARR_2"/>
    <property type="match status" value="1"/>
</dbReference>
<keyword evidence="7" id="KW-1185">Reference proteome</keyword>
<gene>
    <name evidence="6" type="primary">slyA_2</name>
    <name evidence="6" type="ORF">Mal52_08560</name>
</gene>
<dbReference type="KEGG" id="sdyn:Mal52_08560"/>
<dbReference type="PRINTS" id="PR00598">
    <property type="entry name" value="HTHMARR"/>
</dbReference>
<keyword evidence="2" id="KW-0238">DNA-binding</keyword>
<feature type="compositionally biased region" description="Polar residues" evidence="4">
    <location>
        <begin position="20"/>
        <end position="30"/>
    </location>
</feature>
<dbReference type="InterPro" id="IPR023187">
    <property type="entry name" value="Tscrpt_reg_MarR-type_CS"/>
</dbReference>
<dbReference type="InterPro" id="IPR036388">
    <property type="entry name" value="WH-like_DNA-bd_sf"/>
</dbReference>
<dbReference type="CDD" id="cd00090">
    <property type="entry name" value="HTH_ARSR"/>
    <property type="match status" value="1"/>
</dbReference>
<dbReference type="SMART" id="SM00347">
    <property type="entry name" value="HTH_MARR"/>
    <property type="match status" value="1"/>
</dbReference>
<reference evidence="6 7" key="1">
    <citation type="submission" date="2019-02" db="EMBL/GenBank/DDBJ databases">
        <title>Deep-cultivation of Planctomycetes and their phenomic and genomic characterization uncovers novel biology.</title>
        <authorList>
            <person name="Wiegand S."/>
            <person name="Jogler M."/>
            <person name="Boedeker C."/>
            <person name="Pinto D."/>
            <person name="Vollmers J."/>
            <person name="Rivas-Marin E."/>
            <person name="Kohn T."/>
            <person name="Peeters S.H."/>
            <person name="Heuer A."/>
            <person name="Rast P."/>
            <person name="Oberbeckmann S."/>
            <person name="Bunk B."/>
            <person name="Jeske O."/>
            <person name="Meyerdierks A."/>
            <person name="Storesund J.E."/>
            <person name="Kallscheuer N."/>
            <person name="Luecker S."/>
            <person name="Lage O.M."/>
            <person name="Pohl T."/>
            <person name="Merkel B.J."/>
            <person name="Hornburger P."/>
            <person name="Mueller R.-W."/>
            <person name="Bruemmer F."/>
            <person name="Labrenz M."/>
            <person name="Spormann A.M."/>
            <person name="Op den Camp H."/>
            <person name="Overmann J."/>
            <person name="Amann R."/>
            <person name="Jetten M.S.M."/>
            <person name="Mascher T."/>
            <person name="Medema M.H."/>
            <person name="Devos D.P."/>
            <person name="Kaster A.-K."/>
            <person name="Ovreas L."/>
            <person name="Rohde M."/>
            <person name="Galperin M.Y."/>
            <person name="Jogler C."/>
        </authorList>
    </citation>
    <scope>NUCLEOTIDE SEQUENCE [LARGE SCALE GENOMIC DNA]</scope>
    <source>
        <strain evidence="6 7">Mal52</strain>
    </source>
</reference>
<evidence type="ECO:0000313" key="7">
    <source>
        <dbReference type="Proteomes" id="UP000319383"/>
    </source>
</evidence>
<keyword evidence="3" id="KW-0804">Transcription</keyword>
<dbReference type="InterPro" id="IPR000835">
    <property type="entry name" value="HTH_MarR-typ"/>
</dbReference>
<sequence>MDQQTLPRPISGPSDKDTSDLPSVSSPGTSSELMMTVLQLAEAWRTQLTTDFAKCRLNDARFAVLQAIEEADADGCSQKELARQLRNSESNISTLLDRMVTDGLVERRRSQSDRRKSLIRLTEKGAARLNQARDVYHRSAGDLLADWPLSQCRNLTDQLRQLHGVLDSAGGSPCHNESTMNSLESTRSKLASPLS</sequence>